<dbReference type="Proteomes" id="UP000515928">
    <property type="component" value="Chromosome"/>
</dbReference>
<organism evidence="1 2">
    <name type="scientific">Erysipelothrix inopinata</name>
    <dbReference type="NCBI Taxonomy" id="225084"/>
    <lineage>
        <taxon>Bacteria</taxon>
        <taxon>Bacillati</taxon>
        <taxon>Bacillota</taxon>
        <taxon>Erysipelotrichia</taxon>
        <taxon>Erysipelotrichales</taxon>
        <taxon>Erysipelotrichaceae</taxon>
        <taxon>Erysipelothrix</taxon>
    </lineage>
</organism>
<dbReference type="EMBL" id="CP060715">
    <property type="protein sequence ID" value="QNN60698.1"/>
    <property type="molecule type" value="Genomic_DNA"/>
</dbReference>
<keyword evidence="2" id="KW-1185">Reference proteome</keyword>
<name>A0A7G9RYM3_9FIRM</name>
<dbReference type="RefSeq" id="WP_187533821.1">
    <property type="nucleotide sequence ID" value="NZ_CBCSHU010000024.1"/>
</dbReference>
<dbReference type="PANTHER" id="PTHR40056:SF1">
    <property type="entry name" value="DUF1836 DOMAIN-CONTAINING PROTEIN"/>
    <property type="match status" value="1"/>
</dbReference>
<protein>
    <submittedName>
        <fullName evidence="1">DUF1836 domain-containing protein</fullName>
    </submittedName>
</protein>
<reference evidence="1 2" key="1">
    <citation type="submission" date="2020-08" db="EMBL/GenBank/DDBJ databases">
        <title>Genome sequence of Erysipelothrix inopinata DSM 15511T.</title>
        <authorList>
            <person name="Hyun D.-W."/>
            <person name="Bae J.-W."/>
        </authorList>
    </citation>
    <scope>NUCLEOTIDE SEQUENCE [LARGE SCALE GENOMIC DNA]</scope>
    <source>
        <strain evidence="1 2">DSM 15511</strain>
    </source>
</reference>
<dbReference type="Pfam" id="PF08876">
    <property type="entry name" value="DUF1836"/>
    <property type="match status" value="1"/>
</dbReference>
<dbReference type="KEGG" id="eio:H9L01_10090"/>
<gene>
    <name evidence="1" type="ORF">H9L01_10090</name>
</gene>
<dbReference type="PANTHER" id="PTHR40056">
    <property type="entry name" value="HYPOTHETICAL CYTOSOLIC PROTEIN"/>
    <property type="match status" value="1"/>
</dbReference>
<accession>A0A7G9RYM3</accession>
<sequence length="176" mass="20687">MKEQEIWIKDLENLHLPRFNELPQIPLYLDQVIEYTNTQLNVLFQFEESILTRSMVNNYVKHKMMPAPQKKRYQQEHLVYIITISILKSIFSIGNISSGIEGALNQYDIDVAYDMFVESIEESLKMLVNELYQYDLKLETTERIRTPLKAATLAFAAKILANYTFNAYVQKENTHE</sequence>
<evidence type="ECO:0000313" key="2">
    <source>
        <dbReference type="Proteomes" id="UP000515928"/>
    </source>
</evidence>
<dbReference type="InterPro" id="IPR014975">
    <property type="entry name" value="DUF1836"/>
</dbReference>
<evidence type="ECO:0000313" key="1">
    <source>
        <dbReference type="EMBL" id="QNN60698.1"/>
    </source>
</evidence>
<proteinExistence type="predicted"/>
<dbReference type="AlphaFoldDB" id="A0A7G9RYM3"/>